<dbReference type="EMBL" id="JAHLQF010000002">
    <property type="protein sequence ID" value="MBU5484002.1"/>
    <property type="molecule type" value="Genomic_DNA"/>
</dbReference>
<evidence type="ECO:0000313" key="2">
    <source>
        <dbReference type="Proteomes" id="UP000726170"/>
    </source>
</evidence>
<evidence type="ECO:0000313" key="1">
    <source>
        <dbReference type="EMBL" id="MBU5484002.1"/>
    </source>
</evidence>
<keyword evidence="2" id="KW-1185">Reference proteome</keyword>
<comment type="caution">
    <text evidence="1">The sequence shown here is derived from an EMBL/GenBank/DDBJ whole genome shotgun (WGS) entry which is preliminary data.</text>
</comment>
<proteinExistence type="predicted"/>
<dbReference type="Proteomes" id="UP000726170">
    <property type="component" value="Unassembled WGS sequence"/>
</dbReference>
<dbReference type="RefSeq" id="WP_216438499.1">
    <property type="nucleotide sequence ID" value="NZ_JAHLQF010000002.1"/>
</dbReference>
<reference evidence="1 2" key="1">
    <citation type="submission" date="2021-06" db="EMBL/GenBank/DDBJ databases">
        <authorList>
            <person name="Sun Q."/>
            <person name="Li D."/>
        </authorList>
    </citation>
    <scope>NUCLEOTIDE SEQUENCE [LARGE SCALE GENOMIC DNA]</scope>
    <source>
        <strain evidence="1 2">MSJ-11</strain>
    </source>
</reference>
<organism evidence="1 2">
    <name type="scientific">Clostridium mobile</name>
    <dbReference type="NCBI Taxonomy" id="2841512"/>
    <lineage>
        <taxon>Bacteria</taxon>
        <taxon>Bacillati</taxon>
        <taxon>Bacillota</taxon>
        <taxon>Clostridia</taxon>
        <taxon>Eubacteriales</taxon>
        <taxon>Clostridiaceae</taxon>
        <taxon>Clostridium</taxon>
    </lineage>
</organism>
<sequence length="48" mass="5099">MGAFGIAGSLGVLGIIKELLECLVYISAIIVLFKASQALSIYINKNSR</sequence>
<accession>A0ABS6EFS8</accession>
<protein>
    <submittedName>
        <fullName evidence="1">Uncharacterized protein</fullName>
    </submittedName>
</protein>
<gene>
    <name evidence="1" type="ORF">KQI86_06640</name>
</gene>
<name>A0ABS6EFS8_9CLOT</name>